<evidence type="ECO:0000313" key="1">
    <source>
        <dbReference type="EMBL" id="CCH42896.1"/>
    </source>
</evidence>
<dbReference type="Proteomes" id="UP000009328">
    <property type="component" value="Unassembled WGS sequence"/>
</dbReference>
<dbReference type="EMBL" id="CAIF01000057">
    <property type="protein sequence ID" value="CCH42896.1"/>
    <property type="molecule type" value="Genomic_DNA"/>
</dbReference>
<name>K0KIT2_WICCF</name>
<dbReference type="AlphaFoldDB" id="K0KIT2"/>
<comment type="caution">
    <text evidence="1">The sequence shown here is derived from an EMBL/GenBank/DDBJ whole genome shotgun (WGS) entry which is preliminary data.</text>
</comment>
<reference evidence="1 2" key="1">
    <citation type="journal article" date="2012" name="Eukaryot. Cell">
        <title>Draft genome sequence of Wickerhamomyces ciferrii NRRL Y-1031 F-60-10.</title>
        <authorList>
            <person name="Schneider J."/>
            <person name="Andrea H."/>
            <person name="Blom J."/>
            <person name="Jaenicke S."/>
            <person name="Ruckert C."/>
            <person name="Schorsch C."/>
            <person name="Szczepanowski R."/>
            <person name="Farwick M."/>
            <person name="Goesmann A."/>
            <person name="Puhler A."/>
            <person name="Schaffer S."/>
            <person name="Tauch A."/>
            <person name="Kohler T."/>
            <person name="Brinkrolf K."/>
        </authorList>
    </citation>
    <scope>NUCLEOTIDE SEQUENCE [LARGE SCALE GENOMIC DNA]</scope>
    <source>
        <strain evidence="2">ATCC 14091 / BCRC 22168 / CBS 111 / JCM 3599 / NBRC 0793 / NRRL Y-1031 F-60-10</strain>
    </source>
</reference>
<proteinExistence type="predicted"/>
<organism evidence="1 2">
    <name type="scientific">Wickerhamomyces ciferrii (strain ATCC 14091 / BCRC 22168 / CBS 111 / JCM 3599 / NBRC 0793 / NRRL Y-1031 F-60-10)</name>
    <name type="common">Yeast</name>
    <name type="synonym">Pichia ciferrii</name>
    <dbReference type="NCBI Taxonomy" id="1206466"/>
    <lineage>
        <taxon>Eukaryota</taxon>
        <taxon>Fungi</taxon>
        <taxon>Dikarya</taxon>
        <taxon>Ascomycota</taxon>
        <taxon>Saccharomycotina</taxon>
        <taxon>Saccharomycetes</taxon>
        <taxon>Phaffomycetales</taxon>
        <taxon>Wickerhamomycetaceae</taxon>
        <taxon>Wickerhamomyces</taxon>
    </lineage>
</organism>
<gene>
    <name evidence="1" type="ORF">BN7_2442</name>
</gene>
<dbReference type="HOGENOM" id="CLU_023426_0_0_1"/>
<evidence type="ECO:0008006" key="3">
    <source>
        <dbReference type="Google" id="ProtNLM"/>
    </source>
</evidence>
<dbReference type="InParanoid" id="K0KIT2"/>
<protein>
    <recommendedName>
        <fullName evidence="3">Protein kinase domain-containing protein</fullName>
    </recommendedName>
</protein>
<accession>K0KIT2</accession>
<keyword evidence="2" id="KW-1185">Reference proteome</keyword>
<sequence length="698" mass="82434">MWNGYDHEERLRYQRIENIRRERVKQVCQVNDPVLNLSFDMIKEANTIDGDYTNYDYTSEVRDIYELFQLSFGDRHRIRNGSLKLTYDESIYNKLSWFNMSMAKPELLANPILDPNNSFIESLISKSFANENDREICRQDPYIREFTNPSQPLRKNKLLDYHRDVVISNCSEIPLYQISKECNEYSLHSNKEKDVVEIGEHISSLWCYIRSARSDVDNFNRSKYFIEKNTILNDNFMSMNDKSIETRIEELNREIDINLSPLSSCYDIYLEILKICEKVNLTMREVNKSFEFLSFSPKDVDPSNYDLSTEKIIDPKSFNIDIKVSSSKKGNIMMIETTRYKYLQNDFIRFINSTVREQVSLKEFKVIRNLIKQSVLYCKQSNSTLGVISNLSTMIILELDINGSELINFDEEKLFDLKLRYRMINLEDQYLTIRWAFIYLFKQLGKEIDPNVKDELMIQFLWKFHISDNERLQDKKAVNESNKFPNIINASIDNFITKPLPKIFSNDILHEDSEDEYRYHTKELVVKHRNVKKEFGYEIEGIPLDQEMFLKVYDINLLVNNKFEDEVQYGAFRKEVKSLEFINKHNSKCEKEGSIDAIINVPKIYKHFIIDLTDSKSTEFSELFGYAILMEKIDHVDISLNPIIEDTPYFQDLERQVSVMENSGIKHNNLAELGNLVLDMEMKPFILDWGLSEINQES</sequence>
<evidence type="ECO:0000313" key="2">
    <source>
        <dbReference type="Proteomes" id="UP000009328"/>
    </source>
</evidence>